<evidence type="ECO:0000313" key="11">
    <source>
        <dbReference type="EMBL" id="SEO49507.1"/>
    </source>
</evidence>
<dbReference type="SMART" id="SM00345">
    <property type="entry name" value="HTH_GNTR"/>
    <property type="match status" value="1"/>
</dbReference>
<dbReference type="CDD" id="cd00609">
    <property type="entry name" value="AAT_like"/>
    <property type="match status" value="1"/>
</dbReference>
<dbReference type="Pfam" id="PF00392">
    <property type="entry name" value="GntR"/>
    <property type="match status" value="1"/>
</dbReference>
<dbReference type="Gene3D" id="1.10.10.10">
    <property type="entry name" value="Winged helix-like DNA-binding domain superfamily/Winged helix DNA-binding domain"/>
    <property type="match status" value="1"/>
</dbReference>
<dbReference type="InterPro" id="IPR004839">
    <property type="entry name" value="Aminotransferase_I/II_large"/>
</dbReference>
<keyword evidence="13" id="KW-1185">Reference proteome</keyword>
<proteinExistence type="inferred from homology"/>
<evidence type="ECO:0000256" key="7">
    <source>
        <dbReference type="ARBA" id="ARBA00023163"/>
    </source>
</evidence>
<evidence type="ECO:0000259" key="9">
    <source>
        <dbReference type="PROSITE" id="PS50949"/>
    </source>
</evidence>
<feature type="compositionally biased region" description="Basic and acidic residues" evidence="8">
    <location>
        <begin position="143"/>
        <end position="152"/>
    </location>
</feature>
<accession>A0A1H8Q6G5</accession>
<dbReference type="InterPro" id="IPR015421">
    <property type="entry name" value="PyrdxlP-dep_Trfase_major"/>
</dbReference>
<dbReference type="GO" id="GO:0003677">
    <property type="term" value="F:DNA binding"/>
    <property type="evidence" value="ECO:0007669"/>
    <property type="project" value="UniProtKB-KW"/>
</dbReference>
<dbReference type="Proteomes" id="UP000198809">
    <property type="component" value="Unassembled WGS sequence"/>
</dbReference>
<dbReference type="Pfam" id="PF00155">
    <property type="entry name" value="Aminotran_1_2"/>
    <property type="match status" value="1"/>
</dbReference>
<protein>
    <submittedName>
        <fullName evidence="11">GntR family transcriptional regulator / MocR family aminotransferase</fullName>
    </submittedName>
    <submittedName>
        <fullName evidence="10">PLP-dependent aminotransferase family protein</fullName>
    </submittedName>
</protein>
<sequence length="586" mass="62955">MDAIPILSFEEYLAEYRYKYLALYHALRAAILNGNLPGGTRLPSTRKLAVLYGLSRGSAAQVYDMLGADGYVKSETGRGTFVSRDGFGTEGRQSAEERAGQTEDRSGMVKGSAGQGDGSAAWAEGSAGMAEGTVGQGEARAGMAEHPREAGRNRASVREGQPAEAPAHPGRPGSPLSAGGSGGTSLPAEGAAAIPNLMADIPLSAWARRLAAQPPVREGAAPGSVISFRSGGMPMEHFPYAEWRSALSHAGGRGGGALAVSAPPQGDEGLRRAIAAHLRITRGIRAEAEHIVTFSGSMQGIVLLTQLLLDSGGQAVVEDPGFHGIRRAVEVSGGVPVPGRVDGSGLVPQDWDARLLFVTPSRQYPTGAVLPLERRRRLLEWAAARRAIIIEDDYDSEFRWSGRPIEPLKALDREERVVYIGSFSNTMFAGLRLGYAVLPPSLAPPVTAAKALYEPLPAGLLEQRALARFMSLGVYARHIRRMTRLYGERGRILRELLAGMPGGLFHPQPGDAGLHIYARWLRGEEEFVRFQEAAKQRDVDFRDAALYRITPGEPAACFAFSHLDEEELIEGVRRLALAWNDVQNEA</sequence>
<evidence type="ECO:0000256" key="4">
    <source>
        <dbReference type="ARBA" id="ARBA00022898"/>
    </source>
</evidence>
<evidence type="ECO:0000256" key="5">
    <source>
        <dbReference type="ARBA" id="ARBA00023015"/>
    </source>
</evidence>
<evidence type="ECO:0000256" key="8">
    <source>
        <dbReference type="SAM" id="MobiDB-lite"/>
    </source>
</evidence>
<dbReference type="CDD" id="cd07377">
    <property type="entry name" value="WHTH_GntR"/>
    <property type="match status" value="1"/>
</dbReference>
<dbReference type="SUPFAM" id="SSF53383">
    <property type="entry name" value="PLP-dependent transferases"/>
    <property type="match status" value="1"/>
</dbReference>
<evidence type="ECO:0000256" key="3">
    <source>
        <dbReference type="ARBA" id="ARBA00022576"/>
    </source>
</evidence>
<dbReference type="InterPro" id="IPR036388">
    <property type="entry name" value="WH-like_DNA-bd_sf"/>
</dbReference>
<dbReference type="GO" id="GO:0008483">
    <property type="term" value="F:transaminase activity"/>
    <property type="evidence" value="ECO:0007669"/>
    <property type="project" value="UniProtKB-KW"/>
</dbReference>
<dbReference type="InterPro" id="IPR036390">
    <property type="entry name" value="WH_DNA-bd_sf"/>
</dbReference>
<evidence type="ECO:0000256" key="2">
    <source>
        <dbReference type="ARBA" id="ARBA00005384"/>
    </source>
</evidence>
<dbReference type="GO" id="GO:0030170">
    <property type="term" value="F:pyridoxal phosphate binding"/>
    <property type="evidence" value="ECO:0007669"/>
    <property type="project" value="InterPro"/>
</dbReference>
<keyword evidence="6" id="KW-0238">DNA-binding</keyword>
<feature type="compositionally biased region" description="Basic and acidic residues" evidence="8">
    <location>
        <begin position="93"/>
        <end position="107"/>
    </location>
</feature>
<dbReference type="InterPro" id="IPR000524">
    <property type="entry name" value="Tscrpt_reg_HTH_GntR"/>
</dbReference>
<dbReference type="AlphaFoldDB" id="A0A1H8Q6G5"/>
<name>A0A1H8Q6G5_9BACL</name>
<dbReference type="PANTHER" id="PTHR46577:SF1">
    <property type="entry name" value="HTH-TYPE TRANSCRIPTIONAL REGULATORY PROTEIN GABR"/>
    <property type="match status" value="1"/>
</dbReference>
<keyword evidence="4" id="KW-0663">Pyridoxal phosphate</keyword>
<dbReference type="PANTHER" id="PTHR46577">
    <property type="entry name" value="HTH-TYPE TRANSCRIPTIONAL REGULATORY PROTEIN GABR"/>
    <property type="match status" value="1"/>
</dbReference>
<keyword evidence="7" id="KW-0804">Transcription</keyword>
<dbReference type="OrthoDB" id="9808770at2"/>
<evidence type="ECO:0000313" key="10">
    <source>
        <dbReference type="EMBL" id="QWU15258.1"/>
    </source>
</evidence>
<dbReference type="EMBL" id="CP076607">
    <property type="protein sequence ID" value="QWU15258.1"/>
    <property type="molecule type" value="Genomic_DNA"/>
</dbReference>
<dbReference type="PROSITE" id="PS50949">
    <property type="entry name" value="HTH_GNTR"/>
    <property type="match status" value="1"/>
</dbReference>
<comment type="similarity">
    <text evidence="2">In the C-terminal section; belongs to the class-I pyridoxal-phosphate-dependent aminotransferase family.</text>
</comment>
<dbReference type="Gene3D" id="3.40.640.10">
    <property type="entry name" value="Type I PLP-dependent aspartate aminotransferase-like (Major domain)"/>
    <property type="match status" value="1"/>
</dbReference>
<dbReference type="STRING" id="1333845.SAMN04487895_10880"/>
<feature type="domain" description="HTH gntR-type" evidence="9">
    <location>
        <begin position="17"/>
        <end position="85"/>
    </location>
</feature>
<evidence type="ECO:0000313" key="12">
    <source>
        <dbReference type="Proteomes" id="UP000198809"/>
    </source>
</evidence>
<dbReference type="EMBL" id="FODH01000008">
    <property type="protein sequence ID" value="SEO49507.1"/>
    <property type="molecule type" value="Genomic_DNA"/>
</dbReference>
<feature type="region of interest" description="Disordered" evidence="8">
    <location>
        <begin position="79"/>
        <end position="187"/>
    </location>
</feature>
<gene>
    <name evidence="10" type="ORF">KP014_25810</name>
    <name evidence="11" type="ORF">SAMN04487895_10880</name>
</gene>
<dbReference type="SUPFAM" id="SSF46785">
    <property type="entry name" value="Winged helix' DNA-binding domain"/>
    <property type="match status" value="1"/>
</dbReference>
<keyword evidence="3 11" id="KW-0032">Aminotransferase</keyword>
<dbReference type="InterPro" id="IPR015424">
    <property type="entry name" value="PyrdxlP-dep_Trfase"/>
</dbReference>
<evidence type="ECO:0000256" key="1">
    <source>
        <dbReference type="ARBA" id="ARBA00001933"/>
    </source>
</evidence>
<comment type="cofactor">
    <cofactor evidence="1">
        <name>pyridoxal 5'-phosphate</name>
        <dbReference type="ChEBI" id="CHEBI:597326"/>
    </cofactor>
</comment>
<keyword evidence="5" id="KW-0805">Transcription regulation</keyword>
<dbReference type="RefSeq" id="WP_090834276.1">
    <property type="nucleotide sequence ID" value="NZ_CP076607.1"/>
</dbReference>
<evidence type="ECO:0000313" key="13">
    <source>
        <dbReference type="Proteomes" id="UP000683429"/>
    </source>
</evidence>
<reference evidence="11 12" key="1">
    <citation type="submission" date="2016-10" db="EMBL/GenBank/DDBJ databases">
        <authorList>
            <person name="de Groot N.N."/>
        </authorList>
    </citation>
    <scope>NUCLEOTIDE SEQUENCE [LARGE SCALE GENOMIC DNA]</scope>
    <source>
        <strain evidence="11 12">CGMCC 1.10238</strain>
    </source>
</reference>
<dbReference type="GO" id="GO:0003700">
    <property type="term" value="F:DNA-binding transcription factor activity"/>
    <property type="evidence" value="ECO:0007669"/>
    <property type="project" value="InterPro"/>
</dbReference>
<dbReference type="InterPro" id="IPR051446">
    <property type="entry name" value="HTH_trans_reg/aminotransferase"/>
</dbReference>
<organism evidence="11 12">
    <name type="scientific">Paenibacillus sophorae</name>
    <dbReference type="NCBI Taxonomy" id="1333845"/>
    <lineage>
        <taxon>Bacteria</taxon>
        <taxon>Bacillati</taxon>
        <taxon>Bacillota</taxon>
        <taxon>Bacilli</taxon>
        <taxon>Bacillales</taxon>
        <taxon>Paenibacillaceae</taxon>
        <taxon>Paenibacillus</taxon>
    </lineage>
</organism>
<evidence type="ECO:0000256" key="6">
    <source>
        <dbReference type="ARBA" id="ARBA00023125"/>
    </source>
</evidence>
<keyword evidence="11" id="KW-0808">Transferase</keyword>
<feature type="compositionally biased region" description="Low complexity" evidence="8">
    <location>
        <begin position="170"/>
        <end position="187"/>
    </location>
</feature>
<reference evidence="10 13" key="2">
    <citation type="submission" date="2021-06" db="EMBL/GenBank/DDBJ databases">
        <title>Whole genome sequence of Paenibacillus sophorae DSM23020 for comparative genomics.</title>
        <authorList>
            <person name="Kim M.-J."/>
            <person name="Lee G."/>
            <person name="Shin J.-H."/>
        </authorList>
    </citation>
    <scope>NUCLEOTIDE SEQUENCE [LARGE SCALE GENOMIC DNA]</scope>
    <source>
        <strain evidence="10 13">DSM 23020</strain>
    </source>
</reference>
<dbReference type="Proteomes" id="UP000683429">
    <property type="component" value="Chromosome"/>
</dbReference>